<evidence type="ECO:0000256" key="3">
    <source>
        <dbReference type="ARBA" id="ARBA00022729"/>
    </source>
</evidence>
<dbReference type="SMART" id="SM00702">
    <property type="entry name" value="P4Hc"/>
    <property type="match status" value="1"/>
</dbReference>
<dbReference type="Gene3D" id="2.60.120.620">
    <property type="entry name" value="q2cbj1_9rhob like domain"/>
    <property type="match status" value="1"/>
</dbReference>
<dbReference type="KEGG" id="phu:Phum_PHUM397420"/>
<organism>
    <name type="scientific">Pediculus humanus subsp. corporis</name>
    <name type="common">Body louse</name>
    <dbReference type="NCBI Taxonomy" id="121224"/>
    <lineage>
        <taxon>Eukaryota</taxon>
        <taxon>Metazoa</taxon>
        <taxon>Ecdysozoa</taxon>
        <taxon>Arthropoda</taxon>
        <taxon>Hexapoda</taxon>
        <taxon>Insecta</taxon>
        <taxon>Pterygota</taxon>
        <taxon>Neoptera</taxon>
        <taxon>Paraneoptera</taxon>
        <taxon>Psocodea</taxon>
        <taxon>Troctomorpha</taxon>
        <taxon>Phthiraptera</taxon>
        <taxon>Anoplura</taxon>
        <taxon>Pediculidae</taxon>
        <taxon>Pediculus</taxon>
    </lineage>
</organism>
<dbReference type="GO" id="GO:0031418">
    <property type="term" value="F:L-ascorbic acid binding"/>
    <property type="evidence" value="ECO:0007669"/>
    <property type="project" value="InterPro"/>
</dbReference>
<evidence type="ECO:0000313" key="11">
    <source>
        <dbReference type="Proteomes" id="UP000009046"/>
    </source>
</evidence>
<dbReference type="STRING" id="121224.E0VRF9"/>
<proteinExistence type="predicted"/>
<dbReference type="eggNOG" id="KOG1971">
    <property type="taxonomic scope" value="Eukaryota"/>
</dbReference>
<dbReference type="Pfam" id="PF25342">
    <property type="entry name" value="GT_PLOD"/>
    <property type="match status" value="1"/>
</dbReference>
<gene>
    <name evidence="10" type="primary">8237822</name>
    <name evidence="9" type="ORF">Phum_PHUM397420</name>
</gene>
<reference evidence="9" key="2">
    <citation type="submission" date="2007-04" db="EMBL/GenBank/DDBJ databases">
        <title>The genome of the human body louse.</title>
        <authorList>
            <consortium name="The Human Body Louse Genome Consortium"/>
            <person name="Kirkness E."/>
            <person name="Walenz B."/>
            <person name="Hass B."/>
            <person name="Bruggner R."/>
            <person name="Strausberg R."/>
        </authorList>
    </citation>
    <scope>NUCLEOTIDE SEQUENCE</scope>
    <source>
        <strain evidence="9">USDA</strain>
    </source>
</reference>
<feature type="domain" description="Fe2OG dioxygenase" evidence="8">
    <location>
        <begin position="565"/>
        <end position="661"/>
    </location>
</feature>
<comment type="cofactor">
    <cofactor evidence="1">
        <name>L-ascorbate</name>
        <dbReference type="ChEBI" id="CHEBI:38290"/>
    </cofactor>
</comment>
<dbReference type="InterPro" id="IPR006620">
    <property type="entry name" value="Pro_4_hyd_alph"/>
</dbReference>
<dbReference type="Pfam" id="PF03171">
    <property type="entry name" value="2OG-FeII_Oxy"/>
    <property type="match status" value="1"/>
</dbReference>
<dbReference type="InParanoid" id="E0VRF9"/>
<dbReference type="RefSeq" id="XP_002428703.1">
    <property type="nucleotide sequence ID" value="XM_002428658.1"/>
</dbReference>
<keyword evidence="7" id="KW-0325">Glycoprotein</keyword>
<keyword evidence="2" id="KW-0479">Metal-binding</keyword>
<keyword evidence="6" id="KW-0408">Iron</keyword>
<name>E0VRF9_PEDHC</name>
<dbReference type="InterPro" id="IPR050757">
    <property type="entry name" value="Collagen_mod_GT25"/>
</dbReference>
<sequence>MKSTGGGQKINLFREEVEKYKNDHEKIIIFTDSYDVIFLAGLNDILEQFDKIGGRVVFGAEPFCWPDKNLASQYPIQSRGKQYLNSGGIIGYAPELYEILTHRSIDDDDDDQLFYTQAYLNETLRNNLKIKLDHKSQIFHNLHGAMDELSLKFKNHEPYLENEQMKSHPLILHGNGPTVVKVGLNNLGNYLPNCWNTRDGCVSCKENVITLSDEDTSNHPRVFVALFVSKPTPFLEDFLQKVGDLKYPKNKINLFVYNFIKHHERDVDKFVGKFREKYKSVKEIKADDEIAESHAKTLAIEHFKTSKADFYFNLDSEAHLDNPYTLKLLVEQNRTIVAPMLVRPFKAWSNFWGGIAEDGFYARSFDYMDLVNNEKRGLWNVPYISGCYLINGTVIRNDETKPSYVEGALDPDMAFCHHMREKGVFMYVSNRVDFGHLINPDTYDVTRTHPDFYQIFDNKWDWEQRYLHENYSENLNPETKPLMPCPDVYWFPIASPRFCQELIEICETYGKWSDGSNKDLRLDGGYENVPTRDIHMKQIGLEYHWLYFLKEYVRPLQENVFIGYYHNPPRAIMNFVVRYKPDEQPSLRPHHDSSTYTINLALNTPKVDYEGGGCRFLRYNCSVTDTRLGWLLMHPGRLTHYHEGLLVTKGTRYIMVSFVDP</sequence>
<dbReference type="GO" id="GO:0005783">
    <property type="term" value="C:endoplasmic reticulum"/>
    <property type="evidence" value="ECO:0007669"/>
    <property type="project" value="TreeGrafter"/>
</dbReference>
<dbReference type="VEuPathDB" id="VectorBase:PHUM397420"/>
<dbReference type="PROSITE" id="PS51471">
    <property type="entry name" value="FE2OG_OXY"/>
    <property type="match status" value="1"/>
</dbReference>
<dbReference type="FunCoup" id="E0VRF9">
    <property type="interactions" value="388"/>
</dbReference>
<keyword evidence="5 9" id="KW-0560">Oxidoreductase</keyword>
<reference evidence="10" key="3">
    <citation type="submission" date="2020-05" db="UniProtKB">
        <authorList>
            <consortium name="EnsemblMetazoa"/>
        </authorList>
    </citation>
    <scope>IDENTIFICATION</scope>
    <source>
        <strain evidence="10">USDA</strain>
    </source>
</reference>
<dbReference type="EnsemblMetazoa" id="PHUM397420-RA">
    <property type="protein sequence ID" value="PHUM397420-PA"/>
    <property type="gene ID" value="PHUM397420"/>
</dbReference>
<dbReference type="CTD" id="8237822"/>
<keyword evidence="11" id="KW-1185">Reference proteome</keyword>
<dbReference type="OrthoDB" id="69177at2759"/>
<dbReference type="InterPro" id="IPR044861">
    <property type="entry name" value="IPNS-like_FE2OG_OXY"/>
</dbReference>
<evidence type="ECO:0000259" key="8">
    <source>
        <dbReference type="PROSITE" id="PS51471"/>
    </source>
</evidence>
<evidence type="ECO:0000256" key="4">
    <source>
        <dbReference type="ARBA" id="ARBA00022964"/>
    </source>
</evidence>
<accession>E0VRF9</accession>
<dbReference type="Proteomes" id="UP000009046">
    <property type="component" value="Unassembled WGS sequence"/>
</dbReference>
<dbReference type="InterPro" id="IPR057589">
    <property type="entry name" value="GT_PLOD"/>
</dbReference>
<evidence type="ECO:0000313" key="10">
    <source>
        <dbReference type="EnsemblMetazoa" id="PHUM397420-PA"/>
    </source>
</evidence>
<dbReference type="EMBL" id="DS235465">
    <property type="protein sequence ID" value="EEB15965.1"/>
    <property type="molecule type" value="Genomic_DNA"/>
</dbReference>
<keyword evidence="4 9" id="KW-0223">Dioxygenase</keyword>
<reference evidence="9" key="1">
    <citation type="submission" date="2007-04" db="EMBL/GenBank/DDBJ databases">
        <title>Annotation of Pediculus humanus corporis strain USDA.</title>
        <authorList>
            <person name="Kirkness E."/>
            <person name="Hannick L."/>
            <person name="Hass B."/>
            <person name="Bruggner R."/>
            <person name="Lawson D."/>
            <person name="Bidwell S."/>
            <person name="Joardar V."/>
            <person name="Caler E."/>
            <person name="Walenz B."/>
            <person name="Inman J."/>
            <person name="Schobel S."/>
            <person name="Galinsky K."/>
            <person name="Amedeo P."/>
            <person name="Strausberg R."/>
        </authorList>
    </citation>
    <scope>NUCLEOTIDE SEQUENCE</scope>
    <source>
        <strain evidence="9">USDA</strain>
    </source>
</reference>
<dbReference type="GO" id="GO:0005506">
    <property type="term" value="F:iron ion binding"/>
    <property type="evidence" value="ECO:0007669"/>
    <property type="project" value="InterPro"/>
</dbReference>
<evidence type="ECO:0000256" key="6">
    <source>
        <dbReference type="ARBA" id="ARBA00023004"/>
    </source>
</evidence>
<dbReference type="GeneID" id="8237822"/>
<dbReference type="HOGENOM" id="CLU_022320_1_0_1"/>
<evidence type="ECO:0000256" key="7">
    <source>
        <dbReference type="ARBA" id="ARBA00023180"/>
    </source>
</evidence>
<protein>
    <submittedName>
        <fullName evidence="9">Procollagen-lysine,2-oxoglutarate 5-dioxygenase 3, putative</fullName>
        <ecNumber evidence="9">1.14.11.4</ecNumber>
    </submittedName>
</protein>
<dbReference type="GO" id="GO:0008475">
    <property type="term" value="F:procollagen-lysine 5-dioxygenase activity"/>
    <property type="evidence" value="ECO:0007669"/>
    <property type="project" value="UniProtKB-EC"/>
</dbReference>
<dbReference type="EC" id="1.14.11.4" evidence="9"/>
<dbReference type="OMA" id="RNAREMN"/>
<dbReference type="PANTHER" id="PTHR10730:SF45">
    <property type="entry name" value="PROCOLLAGEN-LYSINE,2-OXOGLUTARATE 5-DIOXYGENASE"/>
    <property type="match status" value="1"/>
</dbReference>
<keyword evidence="3" id="KW-0732">Signal</keyword>
<evidence type="ECO:0000256" key="1">
    <source>
        <dbReference type="ARBA" id="ARBA00001961"/>
    </source>
</evidence>
<evidence type="ECO:0000313" key="9">
    <source>
        <dbReference type="EMBL" id="EEB15965.1"/>
    </source>
</evidence>
<dbReference type="EMBL" id="AAZO01004657">
    <property type="status" value="NOT_ANNOTATED_CDS"/>
    <property type="molecule type" value="Genomic_DNA"/>
</dbReference>
<evidence type="ECO:0000256" key="5">
    <source>
        <dbReference type="ARBA" id="ARBA00023002"/>
    </source>
</evidence>
<dbReference type="PANTHER" id="PTHR10730">
    <property type="entry name" value="PROCOLLAGEN-LYSINE,2-OXOGLUTARATE 5-DIOXYGENASE/GLYCOSYLTRANSFERASE 25 FAMILY MEMBER"/>
    <property type="match status" value="1"/>
</dbReference>
<dbReference type="AlphaFoldDB" id="E0VRF9"/>
<dbReference type="InterPro" id="IPR005123">
    <property type="entry name" value="Oxoglu/Fe-dep_dioxygenase_dom"/>
</dbReference>
<evidence type="ECO:0000256" key="2">
    <source>
        <dbReference type="ARBA" id="ARBA00022723"/>
    </source>
</evidence>